<dbReference type="InterPro" id="IPR012902">
    <property type="entry name" value="N_methyl_site"/>
</dbReference>
<evidence type="ECO:0000313" key="5">
    <source>
        <dbReference type="Proteomes" id="UP000000379"/>
    </source>
</evidence>
<sequence length="161" mass="17871">MKSARGLTLLEVLASIVILGVLMTVVLSPLTQLFARTAVSGRTLRLTTQAQEIAESIRGQWRAIPYPADGSQESEAQQKLRAQNRERYEKTCFQLPRVSGARLQLEVWALDRRGNEVSRLTWHETCPATSPATIPPLKRLKVTLSADDGTQSHLTLDVPKP</sequence>
<dbReference type="Pfam" id="PF07963">
    <property type="entry name" value="N_methyl"/>
    <property type="match status" value="1"/>
</dbReference>
<dbReference type="Proteomes" id="UP000000379">
    <property type="component" value="Chromosome"/>
</dbReference>
<dbReference type="RefSeq" id="WP_013177802.1">
    <property type="nucleotide sequence ID" value="NC_014221.1"/>
</dbReference>
<accession>D7CWN3</accession>
<gene>
    <name evidence="4" type="ordered locus">Trad_1310</name>
</gene>
<name>D7CWN3_TRURR</name>
<reference evidence="5" key="1">
    <citation type="submission" date="2010-05" db="EMBL/GenBank/DDBJ databases">
        <title>The complete genome of Truepera radiovictris DSM 17093.</title>
        <authorList>
            <consortium name="US DOE Joint Genome Institute (JGI-PGF)"/>
            <person name="Lucas S."/>
            <person name="Copeland A."/>
            <person name="Lapidus A."/>
            <person name="Glavina del Rio T."/>
            <person name="Dalin E."/>
            <person name="Tice H."/>
            <person name="Bruce D."/>
            <person name="Goodwin L."/>
            <person name="Pitluck S."/>
            <person name="Kyrpides N."/>
            <person name="Mavromatis K."/>
            <person name="Ovchinnikova G."/>
            <person name="Munk A.C."/>
            <person name="Detter J.C."/>
            <person name="Han C."/>
            <person name="Tapia R."/>
            <person name="Land M."/>
            <person name="Hauser L."/>
            <person name="Markowitz V."/>
            <person name="Cheng J.-F."/>
            <person name="Hugenholtz P."/>
            <person name="Woyke T."/>
            <person name="Wu D."/>
            <person name="Tindall B."/>
            <person name="Pomrenke H.G."/>
            <person name="Brambilla E."/>
            <person name="Klenk H.-P."/>
            <person name="Eisen J.A."/>
        </authorList>
    </citation>
    <scope>NUCLEOTIDE SEQUENCE [LARGE SCALE GENOMIC DNA]</scope>
    <source>
        <strain evidence="5">DSM 17093 / CIP 108686 / LMG 22925 / RQ-24</strain>
    </source>
</reference>
<dbReference type="AlphaFoldDB" id="D7CWN3"/>
<keyword evidence="3" id="KW-0472">Membrane</keyword>
<dbReference type="eggNOG" id="COG4967">
    <property type="taxonomic scope" value="Bacteria"/>
</dbReference>
<keyword evidence="3" id="KW-1133">Transmembrane helix</keyword>
<dbReference type="HOGENOM" id="CLU_1642978_0_0_0"/>
<keyword evidence="5" id="KW-1185">Reference proteome</keyword>
<evidence type="ECO:0000256" key="2">
    <source>
        <dbReference type="ARBA" id="ARBA00023237"/>
    </source>
</evidence>
<dbReference type="PROSITE" id="PS00409">
    <property type="entry name" value="PROKAR_NTER_METHYL"/>
    <property type="match status" value="1"/>
</dbReference>
<reference evidence="4 5" key="2">
    <citation type="journal article" date="2011" name="Stand. Genomic Sci.">
        <title>Complete genome sequence of Truepera radiovictrix type strain (RQ-24).</title>
        <authorList>
            <person name="Ivanova N."/>
            <person name="Rohde C."/>
            <person name="Munk C."/>
            <person name="Nolan M."/>
            <person name="Lucas S."/>
            <person name="Del Rio T.G."/>
            <person name="Tice H."/>
            <person name="Deshpande S."/>
            <person name="Cheng J.F."/>
            <person name="Tapia R."/>
            <person name="Han C."/>
            <person name="Goodwin L."/>
            <person name="Pitluck S."/>
            <person name="Liolios K."/>
            <person name="Mavromatis K."/>
            <person name="Mikhailova N."/>
            <person name="Pati A."/>
            <person name="Chen A."/>
            <person name="Palaniappan K."/>
            <person name="Land M."/>
            <person name="Hauser L."/>
            <person name="Chang Y.J."/>
            <person name="Jeffries C.D."/>
            <person name="Brambilla E."/>
            <person name="Rohde M."/>
            <person name="Goker M."/>
            <person name="Tindall B.J."/>
            <person name="Woyke T."/>
            <person name="Bristow J."/>
            <person name="Eisen J.A."/>
            <person name="Markowitz V."/>
            <person name="Hugenholtz P."/>
            <person name="Kyrpides N.C."/>
            <person name="Klenk H.P."/>
            <person name="Lapidus A."/>
        </authorList>
    </citation>
    <scope>NUCLEOTIDE SEQUENCE [LARGE SCALE GENOMIC DNA]</scope>
    <source>
        <strain evidence="5">DSM 17093 / CIP 108686 / LMG 22925 / RQ-24</strain>
    </source>
</reference>
<comment type="subcellular location">
    <subcellularLocation>
        <location evidence="1">Cell outer membrane</location>
    </subcellularLocation>
</comment>
<feature type="transmembrane region" description="Helical" evidence="3">
    <location>
        <begin position="12"/>
        <end position="35"/>
    </location>
</feature>
<dbReference type="KEGG" id="tra:Trad_1310"/>
<organism evidence="4 5">
    <name type="scientific">Truepera radiovictrix (strain DSM 17093 / CIP 108686 / LMG 22925 / RQ-24)</name>
    <dbReference type="NCBI Taxonomy" id="649638"/>
    <lineage>
        <taxon>Bacteria</taxon>
        <taxon>Thermotogati</taxon>
        <taxon>Deinococcota</taxon>
        <taxon>Deinococci</taxon>
        <taxon>Trueperales</taxon>
        <taxon>Trueperaceae</taxon>
        <taxon>Truepera</taxon>
    </lineage>
</organism>
<dbReference type="NCBIfam" id="TIGR02532">
    <property type="entry name" value="IV_pilin_GFxxxE"/>
    <property type="match status" value="1"/>
</dbReference>
<keyword evidence="2" id="KW-0998">Cell outer membrane</keyword>
<evidence type="ECO:0000256" key="3">
    <source>
        <dbReference type="SAM" id="Phobius"/>
    </source>
</evidence>
<evidence type="ECO:0000256" key="1">
    <source>
        <dbReference type="ARBA" id="ARBA00004442"/>
    </source>
</evidence>
<dbReference type="STRING" id="649638.Trad_1310"/>
<proteinExistence type="predicted"/>
<protein>
    <submittedName>
        <fullName evidence="4">Pilin, type IV</fullName>
    </submittedName>
</protein>
<keyword evidence="3" id="KW-0812">Transmembrane</keyword>
<evidence type="ECO:0000313" key="4">
    <source>
        <dbReference type="EMBL" id="ADI14432.1"/>
    </source>
</evidence>
<dbReference type="GO" id="GO:0009279">
    <property type="term" value="C:cell outer membrane"/>
    <property type="evidence" value="ECO:0007669"/>
    <property type="project" value="UniProtKB-SubCell"/>
</dbReference>
<dbReference type="EMBL" id="CP002049">
    <property type="protein sequence ID" value="ADI14432.1"/>
    <property type="molecule type" value="Genomic_DNA"/>
</dbReference>